<dbReference type="Gene3D" id="1.20.1070.10">
    <property type="entry name" value="Rhodopsin 7-helix transmembrane proteins"/>
    <property type="match status" value="1"/>
</dbReference>
<evidence type="ECO:0000256" key="3">
    <source>
        <dbReference type="ARBA" id="ARBA00022692"/>
    </source>
</evidence>
<comment type="subcellular location">
    <subcellularLocation>
        <location evidence="1">Membrane</location>
        <topology evidence="1">Multi-pass membrane protein</topology>
    </subcellularLocation>
</comment>
<comment type="caution">
    <text evidence="12">The sequence shown here is derived from an EMBL/GenBank/DDBJ whole genome shotgun (WGS) entry which is preliminary data.</text>
</comment>
<organism evidence="12 13">
    <name type="scientific">Pyrocoelia pectoralis</name>
    <dbReference type="NCBI Taxonomy" id="417401"/>
    <lineage>
        <taxon>Eukaryota</taxon>
        <taxon>Metazoa</taxon>
        <taxon>Ecdysozoa</taxon>
        <taxon>Arthropoda</taxon>
        <taxon>Hexapoda</taxon>
        <taxon>Insecta</taxon>
        <taxon>Pterygota</taxon>
        <taxon>Neoptera</taxon>
        <taxon>Endopterygota</taxon>
        <taxon>Coleoptera</taxon>
        <taxon>Polyphaga</taxon>
        <taxon>Elateriformia</taxon>
        <taxon>Elateroidea</taxon>
        <taxon>Lampyridae</taxon>
        <taxon>Lampyrinae</taxon>
        <taxon>Pyrocoelia</taxon>
    </lineage>
</organism>
<reference evidence="12 13" key="1">
    <citation type="journal article" date="2024" name="Insects">
        <title>An Improved Chromosome-Level Genome Assembly of the Firefly Pyrocoelia pectoralis.</title>
        <authorList>
            <person name="Fu X."/>
            <person name="Meyer-Rochow V.B."/>
            <person name="Ballantyne L."/>
            <person name="Zhu X."/>
        </authorList>
    </citation>
    <scope>NUCLEOTIDE SEQUENCE [LARGE SCALE GENOMIC DNA]</scope>
    <source>
        <strain evidence="12">XCY_ONT2</strain>
    </source>
</reference>
<keyword evidence="13" id="KW-1185">Reference proteome</keyword>
<keyword evidence="8 9" id="KW-0807">Transducer</keyword>
<dbReference type="AlphaFoldDB" id="A0AAN7V6U6"/>
<dbReference type="SUPFAM" id="SSF81321">
    <property type="entry name" value="Family A G protein-coupled receptor-like"/>
    <property type="match status" value="1"/>
</dbReference>
<dbReference type="InterPro" id="IPR017452">
    <property type="entry name" value="GPCR_Rhodpsn_7TM"/>
</dbReference>
<evidence type="ECO:0000256" key="4">
    <source>
        <dbReference type="ARBA" id="ARBA00022989"/>
    </source>
</evidence>
<feature type="transmembrane region" description="Helical" evidence="10">
    <location>
        <begin position="100"/>
        <end position="122"/>
    </location>
</feature>
<feature type="transmembrane region" description="Helical" evidence="10">
    <location>
        <begin position="60"/>
        <end position="80"/>
    </location>
</feature>
<feature type="transmembrane region" description="Helical" evidence="10">
    <location>
        <begin position="262"/>
        <end position="286"/>
    </location>
</feature>
<protein>
    <recommendedName>
        <fullName evidence="11">G-protein coupled receptors family 1 profile domain-containing protein</fullName>
    </recommendedName>
</protein>
<dbReference type="CDD" id="cd14978">
    <property type="entry name" value="7tmA_FMRFamide_R-like"/>
    <property type="match status" value="1"/>
</dbReference>
<name>A0AAN7V6U6_9COLE</name>
<feature type="domain" description="G-protein coupled receptors family 1 profile" evidence="11">
    <location>
        <begin position="40"/>
        <end position="321"/>
    </location>
</feature>
<evidence type="ECO:0000256" key="2">
    <source>
        <dbReference type="ARBA" id="ARBA00010663"/>
    </source>
</evidence>
<evidence type="ECO:0000313" key="13">
    <source>
        <dbReference type="Proteomes" id="UP001329430"/>
    </source>
</evidence>
<feature type="transmembrane region" description="Helical" evidence="10">
    <location>
        <begin position="298"/>
        <end position="323"/>
    </location>
</feature>
<evidence type="ECO:0000256" key="9">
    <source>
        <dbReference type="RuleBase" id="RU000688"/>
    </source>
</evidence>
<evidence type="ECO:0000259" key="11">
    <source>
        <dbReference type="PROSITE" id="PS50262"/>
    </source>
</evidence>
<dbReference type="GO" id="GO:0004930">
    <property type="term" value="F:G protein-coupled receptor activity"/>
    <property type="evidence" value="ECO:0007669"/>
    <property type="project" value="UniProtKB-KW"/>
</dbReference>
<feature type="transmembrane region" description="Helical" evidence="10">
    <location>
        <begin position="185"/>
        <end position="206"/>
    </location>
</feature>
<feature type="transmembrane region" description="Helical" evidence="10">
    <location>
        <begin position="142"/>
        <end position="165"/>
    </location>
</feature>
<gene>
    <name evidence="12" type="ORF">RI129_009112</name>
</gene>
<evidence type="ECO:0000256" key="7">
    <source>
        <dbReference type="ARBA" id="ARBA00023170"/>
    </source>
</evidence>
<dbReference type="PRINTS" id="PR00237">
    <property type="entry name" value="GPCRRHODOPSN"/>
</dbReference>
<accession>A0AAN7V6U6</accession>
<evidence type="ECO:0000256" key="10">
    <source>
        <dbReference type="SAM" id="Phobius"/>
    </source>
</evidence>
<dbReference type="PANTHER" id="PTHR24243:SF230">
    <property type="entry name" value="G-PROTEIN COUPLED RECEPTORS FAMILY 1 PROFILE DOMAIN-CONTAINING PROTEIN"/>
    <property type="match status" value="1"/>
</dbReference>
<evidence type="ECO:0000313" key="12">
    <source>
        <dbReference type="EMBL" id="KAK5642945.1"/>
    </source>
</evidence>
<dbReference type="GO" id="GO:0005886">
    <property type="term" value="C:plasma membrane"/>
    <property type="evidence" value="ECO:0007669"/>
    <property type="project" value="TreeGrafter"/>
</dbReference>
<keyword evidence="6 10" id="KW-0472">Membrane</keyword>
<evidence type="ECO:0000256" key="8">
    <source>
        <dbReference type="ARBA" id="ARBA00023224"/>
    </source>
</evidence>
<dbReference type="PANTHER" id="PTHR24243">
    <property type="entry name" value="G-PROTEIN COUPLED RECEPTOR"/>
    <property type="match status" value="1"/>
</dbReference>
<feature type="transmembrane region" description="Helical" evidence="10">
    <location>
        <begin position="28"/>
        <end position="48"/>
    </location>
</feature>
<keyword evidence="4 10" id="KW-1133">Transmembrane helix</keyword>
<dbReference type="Proteomes" id="UP001329430">
    <property type="component" value="Chromosome 6"/>
</dbReference>
<dbReference type="EMBL" id="JAVRBK010000006">
    <property type="protein sequence ID" value="KAK5642945.1"/>
    <property type="molecule type" value="Genomic_DNA"/>
</dbReference>
<evidence type="ECO:0000256" key="1">
    <source>
        <dbReference type="ARBA" id="ARBA00004141"/>
    </source>
</evidence>
<keyword evidence="3 9" id="KW-0812">Transmembrane</keyword>
<dbReference type="Pfam" id="PF00001">
    <property type="entry name" value="7tm_1"/>
    <property type="match status" value="1"/>
</dbReference>
<dbReference type="PROSITE" id="PS00237">
    <property type="entry name" value="G_PROTEIN_RECEP_F1_1"/>
    <property type="match status" value="1"/>
</dbReference>
<keyword evidence="5 9" id="KW-0297">G-protein coupled receptor</keyword>
<keyword evidence="7 9" id="KW-0675">Receptor</keyword>
<evidence type="ECO:0000256" key="5">
    <source>
        <dbReference type="ARBA" id="ARBA00023040"/>
    </source>
</evidence>
<proteinExistence type="inferred from homology"/>
<dbReference type="PROSITE" id="PS50262">
    <property type="entry name" value="G_PROTEIN_RECEP_F1_2"/>
    <property type="match status" value="1"/>
</dbReference>
<comment type="similarity">
    <text evidence="2 9">Belongs to the G-protein coupled receptor 1 family.</text>
</comment>
<sequence length="384" mass="43567">MNFTDLFLNDTNTTTLQDMSVIELIQLYYTPVLVYLGTIGNGISMMVFFKTKLRKLSSSYYLATLAISDSIFLMSLFVVWLNMVEIDLFNQHGVCQLMVYLTGACSFLSVWLVLAFTVERFIAVRYPLLRQSVCTVSRAKTVILVLVVLSMFIFSPLLLFARVQVVPQKTMELCTIDSNFENSATIFNIIDTVVTFIIPVFVIIVLNTCISRTIWKLGSVRRKLTYRGALPGGITQNNKECVKSCRLKASTHLSQNKITKMLLVVSTVCLCLNLPSYLMRVLTYLIELKVIQDVNIPLFLTVQHCCLQLFNTNFGINFVLYCISGQNFRKAVQSMFCKRRLGRTGTTAFTVSESRTQSSGSSITKKRRNTTNEVQELMTIHVYN</sequence>
<dbReference type="InterPro" id="IPR000276">
    <property type="entry name" value="GPCR_Rhodpsn"/>
</dbReference>
<evidence type="ECO:0000256" key="6">
    <source>
        <dbReference type="ARBA" id="ARBA00023136"/>
    </source>
</evidence>